<keyword evidence="4" id="KW-0678">Repressor</keyword>
<evidence type="ECO:0000313" key="16">
    <source>
        <dbReference type="EMBL" id="QNK01204.1"/>
    </source>
</evidence>
<sequence length="290" mass="31465">MRRPSQHRRPDAAGDAGRSAGEPVTARRQAAHASPSGSRRRASPSRSPHAPVADQLPPCTSCAFAGSCLVTLGQSPTSREYVAGRAWSCEAGDVVVRRGEALREIHVVRKGGVKAFVVASDGREQVLGFHLPGELIGLDAIHLDRHPGDVVALQSSEFCRLSFDEVLQLSSRVPKVQQQLLRLISRELGRASQLAGDLNAEERVASFLLDQKRRSAVVGGKAQVMRLPMSRMDMANYLRLAAETVSRVFGRFRARGWVDVTGRKVRLLDAEALHRVCQDSPRAGASPSAQ</sequence>
<evidence type="ECO:0000256" key="7">
    <source>
        <dbReference type="ARBA" id="ARBA00023015"/>
    </source>
</evidence>
<dbReference type="Pfam" id="PF13545">
    <property type="entry name" value="HTH_Crp_2"/>
    <property type="match status" value="1"/>
</dbReference>
<dbReference type="InterPro" id="IPR018490">
    <property type="entry name" value="cNMP-bd_dom_sf"/>
</dbReference>
<dbReference type="Pfam" id="PF00027">
    <property type="entry name" value="cNMP_binding"/>
    <property type="match status" value="1"/>
</dbReference>
<dbReference type="InterPro" id="IPR014710">
    <property type="entry name" value="RmlC-like_jellyroll"/>
</dbReference>
<feature type="compositionally biased region" description="Low complexity" evidence="13">
    <location>
        <begin position="44"/>
        <end position="53"/>
    </location>
</feature>
<evidence type="ECO:0000256" key="8">
    <source>
        <dbReference type="ARBA" id="ARBA00023026"/>
    </source>
</evidence>
<keyword evidence="6" id="KW-0973">c-di-GMP</keyword>
<dbReference type="SUPFAM" id="SSF46785">
    <property type="entry name" value="Winged helix' DNA-binding domain"/>
    <property type="match status" value="1"/>
</dbReference>
<evidence type="ECO:0000259" key="14">
    <source>
        <dbReference type="PROSITE" id="PS50042"/>
    </source>
</evidence>
<keyword evidence="10" id="KW-0010">Activator</keyword>
<dbReference type="InterPro" id="IPR036390">
    <property type="entry name" value="WH_DNA-bd_sf"/>
</dbReference>
<dbReference type="GO" id="GO:0003700">
    <property type="term" value="F:DNA-binding transcription factor activity"/>
    <property type="evidence" value="ECO:0007669"/>
    <property type="project" value="TreeGrafter"/>
</dbReference>
<gene>
    <name evidence="16" type="ORF">H8F01_19445</name>
</gene>
<feature type="domain" description="Cyclic nucleotide-binding" evidence="14">
    <location>
        <begin position="79"/>
        <end position="145"/>
    </location>
</feature>
<dbReference type="SMART" id="SM00100">
    <property type="entry name" value="cNMP"/>
    <property type="match status" value="1"/>
</dbReference>
<dbReference type="SUPFAM" id="SSF51206">
    <property type="entry name" value="cAMP-binding domain-like"/>
    <property type="match status" value="1"/>
</dbReference>
<organism evidence="16 17">
    <name type="scientific">Dyella telluris</name>
    <dbReference type="NCBI Taxonomy" id="2763498"/>
    <lineage>
        <taxon>Bacteria</taxon>
        <taxon>Pseudomonadati</taxon>
        <taxon>Pseudomonadota</taxon>
        <taxon>Gammaproteobacteria</taxon>
        <taxon>Lysobacterales</taxon>
        <taxon>Rhodanobacteraceae</taxon>
        <taxon>Dyella</taxon>
    </lineage>
</organism>
<dbReference type="PANTHER" id="PTHR24567">
    <property type="entry name" value="CRP FAMILY TRANSCRIPTIONAL REGULATORY PROTEIN"/>
    <property type="match status" value="1"/>
</dbReference>
<evidence type="ECO:0000256" key="1">
    <source>
        <dbReference type="ARBA" id="ARBA00004496"/>
    </source>
</evidence>
<name>A0A7G8Q346_9GAMM</name>
<keyword evidence="9" id="KW-0238">DNA-binding</keyword>
<evidence type="ECO:0000256" key="5">
    <source>
        <dbReference type="ARBA" id="ARBA00022533"/>
    </source>
</evidence>
<dbReference type="InterPro" id="IPR000595">
    <property type="entry name" value="cNMP-bd_dom"/>
</dbReference>
<dbReference type="PROSITE" id="PS50042">
    <property type="entry name" value="CNMP_BINDING_3"/>
    <property type="match status" value="1"/>
</dbReference>
<evidence type="ECO:0000256" key="6">
    <source>
        <dbReference type="ARBA" id="ARBA00022636"/>
    </source>
</evidence>
<dbReference type="FunFam" id="1.10.10.10:FF:000028">
    <property type="entry name" value="Fumarate/nitrate reduction transcriptional regulator Fnr"/>
    <property type="match status" value="1"/>
</dbReference>
<evidence type="ECO:0000256" key="11">
    <source>
        <dbReference type="ARBA" id="ARBA00023163"/>
    </source>
</evidence>
<keyword evidence="7" id="KW-0805">Transcription regulation</keyword>
<dbReference type="SMART" id="SM00419">
    <property type="entry name" value="HTH_CRP"/>
    <property type="match status" value="1"/>
</dbReference>
<proteinExistence type="predicted"/>
<reference evidence="16 17" key="1">
    <citation type="submission" date="2020-08" db="EMBL/GenBank/DDBJ databases">
        <title>Dyella sp. G9 isolated from forest soil.</title>
        <authorList>
            <person name="Fu J."/>
            <person name="Qiu L."/>
        </authorList>
    </citation>
    <scope>NUCLEOTIDE SEQUENCE [LARGE SCALE GENOMIC DNA]</scope>
    <source>
        <strain evidence="16 17">G9</strain>
    </source>
</reference>
<dbReference type="PRINTS" id="PR00034">
    <property type="entry name" value="HTHCRP"/>
</dbReference>
<evidence type="ECO:0000256" key="4">
    <source>
        <dbReference type="ARBA" id="ARBA00022491"/>
    </source>
</evidence>
<evidence type="ECO:0000256" key="2">
    <source>
        <dbReference type="ARBA" id="ARBA00011738"/>
    </source>
</evidence>
<accession>A0A7G8Q346</accession>
<dbReference type="PROSITE" id="PS51063">
    <property type="entry name" value="HTH_CRP_2"/>
    <property type="match status" value="1"/>
</dbReference>
<evidence type="ECO:0000256" key="13">
    <source>
        <dbReference type="SAM" id="MobiDB-lite"/>
    </source>
</evidence>
<dbReference type="GO" id="GO:0003824">
    <property type="term" value="F:catalytic activity"/>
    <property type="evidence" value="ECO:0007669"/>
    <property type="project" value="UniProtKB-KW"/>
</dbReference>
<dbReference type="CDD" id="cd00092">
    <property type="entry name" value="HTH_CRP"/>
    <property type="match status" value="1"/>
</dbReference>
<dbReference type="InterPro" id="IPR050397">
    <property type="entry name" value="Env_Response_Regulators"/>
</dbReference>
<keyword evidence="5" id="KW-0021">Allosteric enzyme</keyword>
<comment type="subunit">
    <text evidence="2">Homodimer.</text>
</comment>
<evidence type="ECO:0000313" key="17">
    <source>
        <dbReference type="Proteomes" id="UP000515873"/>
    </source>
</evidence>
<dbReference type="CDD" id="cd00038">
    <property type="entry name" value="CAP_ED"/>
    <property type="match status" value="1"/>
</dbReference>
<keyword evidence="8" id="KW-0843">Virulence</keyword>
<dbReference type="Proteomes" id="UP000515873">
    <property type="component" value="Chromosome"/>
</dbReference>
<dbReference type="RefSeq" id="WP_187056666.1">
    <property type="nucleotide sequence ID" value="NZ_CP060412.1"/>
</dbReference>
<evidence type="ECO:0000256" key="9">
    <source>
        <dbReference type="ARBA" id="ARBA00023125"/>
    </source>
</evidence>
<dbReference type="GO" id="GO:0005829">
    <property type="term" value="C:cytosol"/>
    <property type="evidence" value="ECO:0007669"/>
    <property type="project" value="TreeGrafter"/>
</dbReference>
<keyword evidence="11" id="KW-0804">Transcription</keyword>
<comment type="subcellular location">
    <subcellularLocation>
        <location evidence="1">Cytoplasm</location>
    </subcellularLocation>
</comment>
<evidence type="ECO:0000259" key="15">
    <source>
        <dbReference type="PROSITE" id="PS51063"/>
    </source>
</evidence>
<evidence type="ECO:0000256" key="10">
    <source>
        <dbReference type="ARBA" id="ARBA00023159"/>
    </source>
</evidence>
<dbReference type="InterPro" id="IPR012318">
    <property type="entry name" value="HTH_CRP"/>
</dbReference>
<feature type="region of interest" description="Disordered" evidence="13">
    <location>
        <begin position="1"/>
        <end position="54"/>
    </location>
</feature>
<evidence type="ECO:0000256" key="3">
    <source>
        <dbReference type="ARBA" id="ARBA00020769"/>
    </source>
</evidence>
<evidence type="ECO:0000256" key="12">
    <source>
        <dbReference type="ARBA" id="ARBA00031697"/>
    </source>
</evidence>
<dbReference type="GO" id="GO:0003677">
    <property type="term" value="F:DNA binding"/>
    <property type="evidence" value="ECO:0007669"/>
    <property type="project" value="UniProtKB-KW"/>
</dbReference>
<dbReference type="KEGG" id="dtl:H8F01_19445"/>
<dbReference type="Gene3D" id="2.60.120.10">
    <property type="entry name" value="Jelly Rolls"/>
    <property type="match status" value="1"/>
</dbReference>
<keyword evidence="17" id="KW-1185">Reference proteome</keyword>
<dbReference type="PANTHER" id="PTHR24567:SF75">
    <property type="entry name" value="FUMARATE AND NITRATE REDUCTION REGULATORY PROTEIN"/>
    <property type="match status" value="1"/>
</dbReference>
<protein>
    <recommendedName>
        <fullName evidence="3">CRP-like protein Clp</fullName>
    </recommendedName>
    <alternativeName>
        <fullName evidence="12">Catabolite activation-like protein</fullName>
    </alternativeName>
</protein>
<dbReference type="EMBL" id="CP060412">
    <property type="protein sequence ID" value="QNK01204.1"/>
    <property type="molecule type" value="Genomic_DNA"/>
</dbReference>
<dbReference type="AlphaFoldDB" id="A0A7G8Q346"/>
<dbReference type="InterPro" id="IPR036388">
    <property type="entry name" value="WH-like_DNA-bd_sf"/>
</dbReference>
<feature type="domain" description="HTH crp-type" evidence="15">
    <location>
        <begin position="198"/>
        <end position="271"/>
    </location>
</feature>
<dbReference type="Gene3D" id="1.10.10.10">
    <property type="entry name" value="Winged helix-like DNA-binding domain superfamily/Winged helix DNA-binding domain"/>
    <property type="match status" value="1"/>
</dbReference>